<dbReference type="EMBL" id="CP049865">
    <property type="protein sequence ID" value="QIK73171.1"/>
    <property type="molecule type" value="Genomic_DNA"/>
</dbReference>
<gene>
    <name evidence="2" type="ORF">G7070_14025</name>
</gene>
<evidence type="ECO:0000259" key="1">
    <source>
        <dbReference type="Pfam" id="PF01869"/>
    </source>
</evidence>
<dbReference type="AlphaFoldDB" id="A0A6G7Y961"/>
<proteinExistence type="predicted"/>
<protein>
    <recommendedName>
        <fullName evidence="1">ATPase BadF/BadG/BcrA/BcrD type domain-containing protein</fullName>
    </recommendedName>
</protein>
<name>A0A6G7Y961_9ACTN</name>
<dbReference type="KEGG" id="prv:G7070_14025"/>
<dbReference type="Proteomes" id="UP000501058">
    <property type="component" value="Chromosome"/>
</dbReference>
<evidence type="ECO:0000313" key="2">
    <source>
        <dbReference type="EMBL" id="QIK73171.1"/>
    </source>
</evidence>
<dbReference type="SUPFAM" id="SSF53067">
    <property type="entry name" value="Actin-like ATPase domain"/>
    <property type="match status" value="1"/>
</dbReference>
<evidence type="ECO:0000313" key="3">
    <source>
        <dbReference type="Proteomes" id="UP000501058"/>
    </source>
</evidence>
<dbReference type="InterPro" id="IPR002731">
    <property type="entry name" value="ATPase_BadF"/>
</dbReference>
<keyword evidence="3" id="KW-1185">Reference proteome</keyword>
<dbReference type="Pfam" id="PF01869">
    <property type="entry name" value="BcrAD_BadFG"/>
    <property type="match status" value="1"/>
</dbReference>
<sequence length="293" mass="28066">MPESTLAGVDAGATKTHLRVERAGAVLLDEVVPTGAWRRTPTSVGPEDAAALWSALGSPEGPVRLVVGAHGIDTADAARALASGLAAHCRGSVSVHNDAVLLGPAAGSRGVSIAIVAGTGAIVLAADGAGVLATRGGYGFLLGDEGSAASLVRDLAVALTRAADAGAQDPVALEALAASLGVPAGADRLAAVALALHDRAAPAVWGRHAPAVFDAAASGSASAAGVIAAHAAVLGGHVASLVAAGHAPDVVVAAGGVATHQPGFVAAVQEAARAAGAAVTIEVLRRAPVAGAI</sequence>
<accession>A0A6G7Y961</accession>
<dbReference type="InterPro" id="IPR043129">
    <property type="entry name" value="ATPase_NBD"/>
</dbReference>
<dbReference type="Gene3D" id="3.30.420.40">
    <property type="match status" value="2"/>
</dbReference>
<feature type="domain" description="ATPase BadF/BadG/BcrA/BcrD type" evidence="1">
    <location>
        <begin position="8"/>
        <end position="293"/>
    </location>
</feature>
<organism evidence="2 3">
    <name type="scientific">Propioniciclava coleopterorum</name>
    <dbReference type="NCBI Taxonomy" id="2714937"/>
    <lineage>
        <taxon>Bacteria</taxon>
        <taxon>Bacillati</taxon>
        <taxon>Actinomycetota</taxon>
        <taxon>Actinomycetes</taxon>
        <taxon>Propionibacteriales</taxon>
        <taxon>Propionibacteriaceae</taxon>
        <taxon>Propioniciclava</taxon>
    </lineage>
</organism>
<reference evidence="2 3" key="1">
    <citation type="submission" date="2020-03" db="EMBL/GenBank/DDBJ databases">
        <title>Propioniciclava sp. nov., isolated from Hydrophilus acuminatus.</title>
        <authorList>
            <person name="Hyun D.-W."/>
            <person name="Bae J.-W."/>
        </authorList>
    </citation>
    <scope>NUCLEOTIDE SEQUENCE [LARGE SCALE GENOMIC DNA]</scope>
    <source>
        <strain evidence="2 3">HDW11</strain>
    </source>
</reference>
<dbReference type="RefSeq" id="WP_166234242.1">
    <property type="nucleotide sequence ID" value="NZ_CP049865.1"/>
</dbReference>